<dbReference type="Proteomes" id="UP000688137">
    <property type="component" value="Unassembled WGS sequence"/>
</dbReference>
<accession>A0A8S1MVX0</accession>
<keyword evidence="2" id="KW-1185">Reference proteome</keyword>
<protein>
    <submittedName>
        <fullName evidence="1">Uncharacterized protein</fullName>
    </submittedName>
</protein>
<dbReference type="OMA" id="EYKCIEH"/>
<dbReference type="AlphaFoldDB" id="A0A8S1MVX0"/>
<organism evidence="1 2">
    <name type="scientific">Paramecium primaurelia</name>
    <dbReference type="NCBI Taxonomy" id="5886"/>
    <lineage>
        <taxon>Eukaryota</taxon>
        <taxon>Sar</taxon>
        <taxon>Alveolata</taxon>
        <taxon>Ciliophora</taxon>
        <taxon>Intramacronucleata</taxon>
        <taxon>Oligohymenophorea</taxon>
        <taxon>Peniculida</taxon>
        <taxon>Parameciidae</taxon>
        <taxon>Paramecium</taxon>
    </lineage>
</organism>
<reference evidence="1" key="1">
    <citation type="submission" date="2021-01" db="EMBL/GenBank/DDBJ databases">
        <authorList>
            <consortium name="Genoscope - CEA"/>
            <person name="William W."/>
        </authorList>
    </citation>
    <scope>NUCLEOTIDE SEQUENCE</scope>
</reference>
<gene>
    <name evidence="1" type="ORF">PPRIM_AZ9-3.1.T0610049</name>
</gene>
<dbReference type="EMBL" id="CAJJDM010000062">
    <property type="protein sequence ID" value="CAD8078954.1"/>
    <property type="molecule type" value="Genomic_DNA"/>
</dbReference>
<proteinExistence type="predicted"/>
<evidence type="ECO:0000313" key="1">
    <source>
        <dbReference type="EMBL" id="CAD8078954.1"/>
    </source>
</evidence>
<comment type="caution">
    <text evidence="1">The sequence shown here is derived from an EMBL/GenBank/DDBJ whole genome shotgun (WGS) entry which is preliminary data.</text>
</comment>
<evidence type="ECO:0000313" key="2">
    <source>
        <dbReference type="Proteomes" id="UP000688137"/>
    </source>
</evidence>
<sequence>MLKLQEKKKIIEILNNPISYCNRPTKSSSTYNPQPIEQLVFNRSLLRVYGYQKPQTQQRNTRKFNLKLLEVTQDIENNKQMVEILKRDYSTKSNVEKQSSFKKEQLEKRCNTTTNNRFFQLNAMIKSKRNTNISRVIEQQNDSQKQRYQMLHLNFIKTQKQYQNIYGIPLSEFLLEHKFLTLIHQQLLIILLMIFQIDCTNIYEVITYKQYKLFKQVIIWKDLSIIDLVDKISQIFENATGGDLLNIIHLMAQIQPYKYNGKQKINRDIQLLNKTIQDLEYKCIEHVLQQGNLNMQIDITKLKKLFYNQIININTFIDLLSGQF</sequence>
<name>A0A8S1MVX0_PARPR</name>